<dbReference type="AlphaFoldDB" id="A0A4Y7L8E9"/>
<reference evidence="13 14" key="1">
    <citation type="journal article" date="2018" name="Science">
        <title>The opium poppy genome and morphinan production.</title>
        <authorList>
            <person name="Guo L."/>
            <person name="Winzer T."/>
            <person name="Yang X."/>
            <person name="Li Y."/>
            <person name="Ning Z."/>
            <person name="He Z."/>
            <person name="Teodor R."/>
            <person name="Lu Y."/>
            <person name="Bowser T.A."/>
            <person name="Graham I.A."/>
            <person name="Ye K."/>
        </authorList>
    </citation>
    <scope>NUCLEOTIDE SEQUENCE [LARGE SCALE GENOMIC DNA]</scope>
    <source>
        <strain evidence="14">cv. HN1</strain>
        <tissue evidence="13">Leaves</tissue>
    </source>
</reference>
<feature type="region of interest" description="Disordered" evidence="10">
    <location>
        <begin position="177"/>
        <end position="211"/>
    </location>
</feature>
<dbReference type="CDD" id="cd16461">
    <property type="entry name" value="RING-H2_EL5-like"/>
    <property type="match status" value="1"/>
</dbReference>
<dbReference type="GO" id="GO:0016740">
    <property type="term" value="F:transferase activity"/>
    <property type="evidence" value="ECO:0007669"/>
    <property type="project" value="UniProtKB-KW"/>
</dbReference>
<evidence type="ECO:0000256" key="6">
    <source>
        <dbReference type="ARBA" id="ARBA00022989"/>
    </source>
</evidence>
<evidence type="ECO:0000313" key="14">
    <source>
        <dbReference type="Proteomes" id="UP000316621"/>
    </source>
</evidence>
<dbReference type="STRING" id="3469.A0A4Y7L8E9"/>
<evidence type="ECO:0000256" key="2">
    <source>
        <dbReference type="ARBA" id="ARBA00022679"/>
    </source>
</evidence>
<evidence type="ECO:0000256" key="7">
    <source>
        <dbReference type="ARBA" id="ARBA00023136"/>
    </source>
</evidence>
<feature type="transmembrane region" description="Helical" evidence="11">
    <location>
        <begin position="24"/>
        <end position="46"/>
    </location>
</feature>
<evidence type="ECO:0000256" key="5">
    <source>
        <dbReference type="ARBA" id="ARBA00022833"/>
    </source>
</evidence>
<dbReference type="Pfam" id="PF13639">
    <property type="entry name" value="zf-RING_2"/>
    <property type="match status" value="1"/>
</dbReference>
<keyword evidence="2" id="KW-0808">Transferase</keyword>
<dbReference type="GO" id="GO:0016020">
    <property type="term" value="C:membrane"/>
    <property type="evidence" value="ECO:0007669"/>
    <property type="project" value="UniProtKB-SubCell"/>
</dbReference>
<dbReference type="OMA" id="HETSMIS"/>
<dbReference type="SMART" id="SM00184">
    <property type="entry name" value="RING"/>
    <property type="match status" value="1"/>
</dbReference>
<evidence type="ECO:0000256" key="8">
    <source>
        <dbReference type="ARBA" id="ARBA00024209"/>
    </source>
</evidence>
<evidence type="ECO:0000259" key="12">
    <source>
        <dbReference type="PROSITE" id="PS50089"/>
    </source>
</evidence>
<keyword evidence="6 11" id="KW-1133">Transmembrane helix</keyword>
<evidence type="ECO:0000313" key="13">
    <source>
        <dbReference type="EMBL" id="RZC81814.1"/>
    </source>
</evidence>
<dbReference type="PANTHER" id="PTHR46905">
    <property type="entry name" value="RING-H2 FINGER PROTEIN ATL78"/>
    <property type="match status" value="1"/>
</dbReference>
<keyword evidence="14" id="KW-1185">Reference proteome</keyword>
<dbReference type="InterPro" id="IPR044602">
    <property type="entry name" value="ATL10/ATL72-79-like"/>
</dbReference>
<evidence type="ECO:0000256" key="4">
    <source>
        <dbReference type="ARBA" id="ARBA00022723"/>
    </source>
</evidence>
<protein>
    <recommendedName>
        <fullName evidence="12">RING-type domain-containing protein</fullName>
    </recommendedName>
</protein>
<proteinExistence type="inferred from homology"/>
<dbReference type="SUPFAM" id="SSF57850">
    <property type="entry name" value="RING/U-box"/>
    <property type="match status" value="1"/>
</dbReference>
<evidence type="ECO:0000256" key="9">
    <source>
        <dbReference type="PROSITE-ProRule" id="PRU00175"/>
    </source>
</evidence>
<evidence type="ECO:0000256" key="1">
    <source>
        <dbReference type="ARBA" id="ARBA00004167"/>
    </source>
</evidence>
<dbReference type="InterPro" id="IPR013083">
    <property type="entry name" value="Znf_RING/FYVE/PHD"/>
</dbReference>
<evidence type="ECO:0000256" key="3">
    <source>
        <dbReference type="ARBA" id="ARBA00022692"/>
    </source>
</evidence>
<evidence type="ECO:0000256" key="11">
    <source>
        <dbReference type="SAM" id="Phobius"/>
    </source>
</evidence>
<keyword evidence="4" id="KW-0479">Metal-binding</keyword>
<dbReference type="PROSITE" id="PS50089">
    <property type="entry name" value="ZF_RING_2"/>
    <property type="match status" value="1"/>
</dbReference>
<dbReference type="PANTHER" id="PTHR46905:SF7">
    <property type="entry name" value="RING-H2 FINGER PROTEIN ATL78"/>
    <property type="match status" value="1"/>
</dbReference>
<dbReference type="InterPro" id="IPR001841">
    <property type="entry name" value="Znf_RING"/>
</dbReference>
<keyword evidence="5" id="KW-0862">Zinc</keyword>
<name>A0A4Y7L8E9_PAPSO</name>
<keyword evidence="7 11" id="KW-0472">Membrane</keyword>
<dbReference type="Gramene" id="RZC81814">
    <property type="protein sequence ID" value="RZC81814"/>
    <property type="gene ID" value="C5167_044408"/>
</dbReference>
<feature type="compositionally biased region" description="Basic and acidic residues" evidence="10">
    <location>
        <begin position="177"/>
        <end position="191"/>
    </location>
</feature>
<organism evidence="13 14">
    <name type="scientific">Papaver somniferum</name>
    <name type="common">Opium poppy</name>
    <dbReference type="NCBI Taxonomy" id="3469"/>
    <lineage>
        <taxon>Eukaryota</taxon>
        <taxon>Viridiplantae</taxon>
        <taxon>Streptophyta</taxon>
        <taxon>Embryophyta</taxon>
        <taxon>Tracheophyta</taxon>
        <taxon>Spermatophyta</taxon>
        <taxon>Magnoliopsida</taxon>
        <taxon>Ranunculales</taxon>
        <taxon>Papaveraceae</taxon>
        <taxon>Papaveroideae</taxon>
        <taxon>Papaver</taxon>
    </lineage>
</organism>
<keyword evidence="3 11" id="KW-0812">Transmembrane</keyword>
<dbReference type="EMBL" id="CM010724">
    <property type="protein sequence ID" value="RZC81814.1"/>
    <property type="molecule type" value="Genomic_DNA"/>
</dbReference>
<comment type="subcellular location">
    <subcellularLocation>
        <location evidence="1">Membrane</location>
        <topology evidence="1">Single-pass membrane protein</topology>
    </subcellularLocation>
</comment>
<dbReference type="Gene3D" id="3.30.40.10">
    <property type="entry name" value="Zinc/RING finger domain, C3HC4 (zinc finger)"/>
    <property type="match status" value="1"/>
</dbReference>
<gene>
    <name evidence="13" type="ORF">C5167_044408</name>
</gene>
<sequence>MVVMDSFPNSTTAISSSQEKVSEVMRIVCPVIAFLVLILLILNYTIKRCLLNSSNFDHETSMISDRELHDFVHVTIIDRPETMMQNTPCYPQKVLNLNKVIPGLTYSSSLSLANGSSNCDENCSICLCELSNGETVRVLPKCKHIFHKECIDEWLPFRSLNCPICRVPVIEVDNHERRGGANRTNRDNSSHERRRGANRTNRDSASPSHSSSININPYGWSMSFTSGMLNLDRWIYPNTPTIM</sequence>
<dbReference type="GO" id="GO:0016567">
    <property type="term" value="P:protein ubiquitination"/>
    <property type="evidence" value="ECO:0007669"/>
    <property type="project" value="InterPro"/>
</dbReference>
<comment type="similarity">
    <text evidence="8">Belongs to the RING-type zinc finger family. ATL subfamily.</text>
</comment>
<evidence type="ECO:0000256" key="10">
    <source>
        <dbReference type="SAM" id="MobiDB-lite"/>
    </source>
</evidence>
<dbReference type="GO" id="GO:0008270">
    <property type="term" value="F:zinc ion binding"/>
    <property type="evidence" value="ECO:0007669"/>
    <property type="project" value="UniProtKB-KW"/>
</dbReference>
<accession>A0A4Y7L8E9</accession>
<feature type="domain" description="RING-type" evidence="12">
    <location>
        <begin position="123"/>
        <end position="166"/>
    </location>
</feature>
<dbReference type="Proteomes" id="UP000316621">
    <property type="component" value="Chromosome 10"/>
</dbReference>
<keyword evidence="9" id="KW-0863">Zinc-finger</keyword>